<dbReference type="GO" id="GO:0005975">
    <property type="term" value="P:carbohydrate metabolic process"/>
    <property type="evidence" value="ECO:0007669"/>
    <property type="project" value="InterPro"/>
</dbReference>
<dbReference type="EMBL" id="FLRD01000162">
    <property type="protein sequence ID" value="SBT50721.1"/>
    <property type="molecule type" value="Genomic_DNA"/>
</dbReference>
<evidence type="ECO:0000256" key="5">
    <source>
        <dbReference type="SAM" id="SignalP"/>
    </source>
</evidence>
<dbReference type="InterPro" id="IPR001223">
    <property type="entry name" value="Glyco_hydro18_cat"/>
</dbReference>
<name>A0A1A9A3I2_PLAOA</name>
<evidence type="ECO:0000313" key="7">
    <source>
        <dbReference type="EMBL" id="SBT50721.1"/>
    </source>
</evidence>
<keyword evidence="5" id="KW-0732">Signal</keyword>
<dbReference type="EMBL" id="FLRE01000203">
    <property type="protein sequence ID" value="SBT51070.1"/>
    <property type="molecule type" value="Genomic_DNA"/>
</dbReference>
<dbReference type="Proteomes" id="UP000078550">
    <property type="component" value="Unassembled WGS sequence"/>
</dbReference>
<feature type="signal peptide" evidence="5">
    <location>
        <begin position="1"/>
        <end position="26"/>
    </location>
</feature>
<dbReference type="Proteomes" id="UP000078555">
    <property type="component" value="Unassembled WGS sequence"/>
</dbReference>
<evidence type="ECO:0000313" key="8">
    <source>
        <dbReference type="EMBL" id="SBT51070.1"/>
    </source>
</evidence>
<accession>A0A1A9A3I2</accession>
<keyword evidence="2 3" id="KW-0326">Glycosidase</keyword>
<organism evidence="7 10">
    <name type="scientific">Plasmodium ovale wallikeri</name>
    <dbReference type="NCBI Taxonomy" id="864142"/>
    <lineage>
        <taxon>Eukaryota</taxon>
        <taxon>Sar</taxon>
        <taxon>Alveolata</taxon>
        <taxon>Apicomplexa</taxon>
        <taxon>Aconoidasida</taxon>
        <taxon>Haemosporida</taxon>
        <taxon>Plasmodiidae</taxon>
        <taxon>Plasmodium</taxon>
        <taxon>Plasmodium (Plasmodium)</taxon>
    </lineage>
</organism>
<dbReference type="GO" id="GO:0008061">
    <property type="term" value="F:chitin binding"/>
    <property type="evidence" value="ECO:0007669"/>
    <property type="project" value="InterPro"/>
</dbReference>
<dbReference type="SUPFAM" id="SSF51445">
    <property type="entry name" value="(Trans)glycosidases"/>
    <property type="match status" value="1"/>
</dbReference>
<dbReference type="Gene3D" id="3.20.20.80">
    <property type="entry name" value="Glycosidases"/>
    <property type="match status" value="1"/>
</dbReference>
<dbReference type="PROSITE" id="PS01095">
    <property type="entry name" value="GH18_1"/>
    <property type="match status" value="1"/>
</dbReference>
<reference evidence="9 10" key="1">
    <citation type="submission" date="2016-05" db="EMBL/GenBank/DDBJ databases">
        <authorList>
            <person name="Naeem Raeece"/>
        </authorList>
    </citation>
    <scope>NUCLEOTIDE SEQUENCE [LARGE SCALE GENOMIC DNA]</scope>
</reference>
<evidence type="ECO:0000313" key="9">
    <source>
        <dbReference type="Proteomes" id="UP000078550"/>
    </source>
</evidence>
<feature type="domain" description="GH18" evidence="6">
    <location>
        <begin position="53"/>
        <end position="378"/>
    </location>
</feature>
<dbReference type="GO" id="GO:0004553">
    <property type="term" value="F:hydrolase activity, hydrolyzing O-glycosyl compounds"/>
    <property type="evidence" value="ECO:0007669"/>
    <property type="project" value="InterPro"/>
</dbReference>
<reference evidence="7" key="2">
    <citation type="submission" date="2016-05" db="EMBL/GenBank/DDBJ databases">
        <authorList>
            <person name="Lavstsen T."/>
            <person name="Jespersen J.S."/>
        </authorList>
    </citation>
    <scope>NUCLEOTIDE SEQUENCE [LARGE SCALE GENOMIC DNA]</scope>
</reference>
<comment type="similarity">
    <text evidence="4">Belongs to the glycosyl hydrolase 18 family.</text>
</comment>
<keyword evidence="10" id="KW-1185">Reference proteome</keyword>
<protein>
    <submittedName>
        <fullName evidence="7">Chitinase (CHT1)</fullName>
    </submittedName>
</protein>
<gene>
    <name evidence="7" type="ORF">POVWA1_061940</name>
    <name evidence="8" type="ORF">POVWA2_061500</name>
</gene>
<feature type="chain" id="PRO_5015060041" evidence="5">
    <location>
        <begin position="27"/>
        <end position="378"/>
    </location>
</feature>
<evidence type="ECO:0000259" key="6">
    <source>
        <dbReference type="PROSITE" id="PS51910"/>
    </source>
</evidence>
<dbReference type="PROSITE" id="PS51910">
    <property type="entry name" value="GH18_2"/>
    <property type="match status" value="1"/>
</dbReference>
<proteinExistence type="inferred from homology"/>
<evidence type="ECO:0000313" key="10">
    <source>
        <dbReference type="Proteomes" id="UP000078555"/>
    </source>
</evidence>
<dbReference type="Pfam" id="PF00704">
    <property type="entry name" value="Glyco_hydro_18"/>
    <property type="match status" value="1"/>
</dbReference>
<dbReference type="InterPro" id="IPR017853">
    <property type="entry name" value="GH"/>
</dbReference>
<dbReference type="SMART" id="SM00636">
    <property type="entry name" value="Glyco_18"/>
    <property type="match status" value="1"/>
</dbReference>
<evidence type="ECO:0000256" key="2">
    <source>
        <dbReference type="ARBA" id="ARBA00023295"/>
    </source>
</evidence>
<evidence type="ECO:0000256" key="4">
    <source>
        <dbReference type="RuleBase" id="RU004453"/>
    </source>
</evidence>
<dbReference type="InterPro" id="IPR011583">
    <property type="entry name" value="Chitinase_II/V-like_cat"/>
</dbReference>
<evidence type="ECO:0000256" key="3">
    <source>
        <dbReference type="RuleBase" id="RU000489"/>
    </source>
</evidence>
<keyword evidence="1 3" id="KW-0378">Hydrolase</keyword>
<dbReference type="AlphaFoldDB" id="A0A1A9A3I2"/>
<dbReference type="InterPro" id="IPR001579">
    <property type="entry name" value="Glyco_hydro_18_chit_AS"/>
</dbReference>
<evidence type="ECO:0000256" key="1">
    <source>
        <dbReference type="ARBA" id="ARBA00022801"/>
    </source>
</evidence>
<sequence>MKQSIARSAFFFFSLFFLMGTRKNVANGHYARPGVSRKSPREIVESYKARGQGIVQGYYPSWVSYNHNMKDISPDVNLLYLSFAKMDVTYDTISSIIATPALFKSLVGLEYVGINEYFNDAMNLRKARPDIIMILSVGGETYEVSSFDAALNSIEKLANLVDELGFDGVDVDYEPSGSFDNLNDVKHAEFFVKYVTKLREYMCEDKLISISQSSNGALSCVGFHDPKKICMDDDAPYNAKYFNDPSVKKELLRGAQMASAGGAIYLMNNLRDIIDIIFVQTFNYNNTNDSSIIKELYDSYAYYGKKYDYVIIMGFNLMFSVTPFNPNDKAYVKFIGDTVKEQNKLNKRADGFGLWALSSDQAVLSEYDAIQNFVEALH</sequence>